<dbReference type="PANTHER" id="PTHR43650:SF1">
    <property type="entry name" value="PYROPHOSPHATE--FRUCTOSE 6-PHOSPHATE 1-PHOSPHOTRANSFERASE SUBUNIT BETA 2"/>
    <property type="match status" value="1"/>
</dbReference>
<name>A0A1F5V4L1_9BACT</name>
<reference evidence="12 13" key="1">
    <citation type="journal article" date="2016" name="Nat. Commun.">
        <title>Thousands of microbial genomes shed light on interconnected biogeochemical processes in an aquifer system.</title>
        <authorList>
            <person name="Anantharaman K."/>
            <person name="Brown C.T."/>
            <person name="Hug L.A."/>
            <person name="Sharon I."/>
            <person name="Castelle C.J."/>
            <person name="Probst A.J."/>
            <person name="Thomas B.C."/>
            <person name="Singh A."/>
            <person name="Wilkins M.J."/>
            <person name="Karaoz U."/>
            <person name="Brodie E.L."/>
            <person name="Williams K.H."/>
            <person name="Hubbard S.S."/>
            <person name="Banfield J.F."/>
        </authorList>
    </citation>
    <scope>NUCLEOTIDE SEQUENCE [LARGE SCALE GENOMIC DNA]</scope>
</reference>
<evidence type="ECO:0000256" key="2">
    <source>
        <dbReference type="ARBA" id="ARBA00003138"/>
    </source>
</evidence>
<dbReference type="GO" id="GO:0005829">
    <property type="term" value="C:cytosol"/>
    <property type="evidence" value="ECO:0007669"/>
    <property type="project" value="TreeGrafter"/>
</dbReference>
<dbReference type="Pfam" id="PF00365">
    <property type="entry name" value="PFK"/>
    <property type="match status" value="1"/>
</dbReference>
<dbReference type="GO" id="GO:0009749">
    <property type="term" value="P:response to glucose"/>
    <property type="evidence" value="ECO:0007669"/>
    <property type="project" value="TreeGrafter"/>
</dbReference>
<dbReference type="InterPro" id="IPR022953">
    <property type="entry name" value="ATP_PFK"/>
</dbReference>
<dbReference type="InterPro" id="IPR054846">
    <property type="entry name" value="PFKA_PPi_Ttgales"/>
</dbReference>
<dbReference type="Gene3D" id="3.40.50.460">
    <property type="entry name" value="Phosphofructokinase domain"/>
    <property type="match status" value="1"/>
</dbReference>
<dbReference type="SUPFAM" id="SSF53784">
    <property type="entry name" value="Phosphofructokinase"/>
    <property type="match status" value="1"/>
</dbReference>
<dbReference type="GO" id="GO:0003872">
    <property type="term" value="F:6-phosphofructokinase activity"/>
    <property type="evidence" value="ECO:0007669"/>
    <property type="project" value="UniProtKB-UniRule"/>
</dbReference>
<dbReference type="PIRSF" id="PIRSF036482">
    <property type="entry name" value="PPi_PFK_TM0289"/>
    <property type="match status" value="1"/>
</dbReference>
<dbReference type="EC" id="2.7.1.90" evidence="10"/>
<proteinExistence type="inferred from homology"/>
<dbReference type="GO" id="GO:0046872">
    <property type="term" value="F:metal ion binding"/>
    <property type="evidence" value="ECO:0007669"/>
    <property type="project" value="UniProtKB-KW"/>
</dbReference>
<comment type="activity regulation">
    <text evidence="10">Non-allosteric.</text>
</comment>
<evidence type="ECO:0000256" key="6">
    <source>
        <dbReference type="ARBA" id="ARBA00022777"/>
    </source>
</evidence>
<evidence type="ECO:0000259" key="11">
    <source>
        <dbReference type="Pfam" id="PF00365"/>
    </source>
</evidence>
<dbReference type="HAMAP" id="MF_01979">
    <property type="entry name" value="Phosphofructokinase_II_Short"/>
    <property type="match status" value="1"/>
</dbReference>
<dbReference type="STRING" id="1817863.A2Y62_08565"/>
<dbReference type="GO" id="GO:0006002">
    <property type="term" value="P:fructose 6-phosphate metabolic process"/>
    <property type="evidence" value="ECO:0007669"/>
    <property type="project" value="InterPro"/>
</dbReference>
<feature type="active site" description="Proton acceptor" evidence="10">
    <location>
        <position position="134"/>
    </location>
</feature>
<dbReference type="Proteomes" id="UP000178943">
    <property type="component" value="Unassembled WGS sequence"/>
</dbReference>
<evidence type="ECO:0000256" key="8">
    <source>
        <dbReference type="ARBA" id="ARBA00023152"/>
    </source>
</evidence>
<dbReference type="NCBIfam" id="NF041103">
    <property type="entry name" value="PFKA_PPi_Ttgales"/>
    <property type="match status" value="1"/>
</dbReference>
<dbReference type="AlphaFoldDB" id="A0A1F5V4L1"/>
<dbReference type="InterPro" id="IPR035966">
    <property type="entry name" value="PKF_sf"/>
</dbReference>
<accession>A0A1F5V4L1</accession>
<comment type="similarity">
    <text evidence="10">Belongs to the phosphofructokinase type A (PFKA) family. PPi-dependent PFK group II subfamily. Clade 'Short' sub-subfamily.</text>
</comment>
<keyword evidence="5 10" id="KW-0479">Metal-binding</keyword>
<feature type="domain" description="Phosphofructokinase" evidence="11">
    <location>
        <begin position="4"/>
        <end position="326"/>
    </location>
</feature>
<comment type="subunit">
    <text evidence="10">Homodimer.</text>
</comment>
<evidence type="ECO:0000256" key="5">
    <source>
        <dbReference type="ARBA" id="ARBA00022723"/>
    </source>
</evidence>
<feature type="binding site" evidence="10">
    <location>
        <begin position="132"/>
        <end position="134"/>
    </location>
    <ligand>
        <name>substrate</name>
    </ligand>
</feature>
<comment type="caution">
    <text evidence="10">Lacks conserved residue(s) required for the propagation of feature annotation.</text>
</comment>
<keyword evidence="7 10" id="KW-0460">Magnesium</keyword>
<comment type="catalytic activity">
    <reaction evidence="9 10">
        <text>beta-D-fructose 6-phosphate + diphosphate = beta-D-fructose 1,6-bisphosphate + phosphate + H(+)</text>
        <dbReference type="Rhea" id="RHEA:13613"/>
        <dbReference type="ChEBI" id="CHEBI:15378"/>
        <dbReference type="ChEBI" id="CHEBI:32966"/>
        <dbReference type="ChEBI" id="CHEBI:33019"/>
        <dbReference type="ChEBI" id="CHEBI:43474"/>
        <dbReference type="ChEBI" id="CHEBI:57634"/>
        <dbReference type="EC" id="2.7.1.90"/>
    </reaction>
</comment>
<comment type="function">
    <text evidence="2 10">Catalyzes the phosphorylation of D-fructose 6-phosphate, the first committing step of glycolysis. Uses inorganic phosphate (PPi) as phosphoryl donor instead of ATP like common ATP-dependent phosphofructokinases (ATP-PFKs), which renders the reaction reversible, and can thus function both in glycolysis and gluconeogenesis. Consistently, PPi-PFK can replace the enzymes of both the forward (ATP-PFK) and reverse (fructose-bisphosphatase (FBPase)) reactions.</text>
</comment>
<comment type="subcellular location">
    <subcellularLocation>
        <location evidence="10">Cytoplasm</location>
    </subcellularLocation>
</comment>
<evidence type="ECO:0000256" key="3">
    <source>
        <dbReference type="ARBA" id="ARBA00022490"/>
    </source>
</evidence>
<evidence type="ECO:0000256" key="9">
    <source>
        <dbReference type="ARBA" id="ARBA00048072"/>
    </source>
</evidence>
<feature type="binding site" evidence="10">
    <location>
        <begin position="300"/>
        <end position="303"/>
    </location>
    <ligand>
        <name>substrate</name>
    </ligand>
</feature>
<dbReference type="EMBL" id="MFGW01000251">
    <property type="protein sequence ID" value="OGF58362.1"/>
    <property type="molecule type" value="Genomic_DNA"/>
</dbReference>
<dbReference type="Gene3D" id="3.40.50.450">
    <property type="match status" value="1"/>
</dbReference>
<protein>
    <recommendedName>
        <fullName evidence="10">Pyrophosphate--fructose 6-phosphate 1-phosphotransferase</fullName>
        <ecNumber evidence="10">2.7.1.90</ecNumber>
    </recommendedName>
    <alternativeName>
        <fullName evidence="10">6-phosphofructokinase, pyrophosphate dependent</fullName>
    </alternativeName>
    <alternativeName>
        <fullName evidence="10">PPi-dependent phosphofructokinase</fullName>
        <shortName evidence="10">PPi-PFK</shortName>
    </alternativeName>
    <alternativeName>
        <fullName evidence="10">Pyrophosphate-dependent 6-phosphofructose-1-kinase</fullName>
    </alternativeName>
</protein>
<comment type="pathway">
    <text evidence="10">Carbohydrate degradation; glycolysis; D-glyceraldehyde 3-phosphate and glycerone phosphate from D-glucose: step 3/4.</text>
</comment>
<keyword evidence="4 10" id="KW-0808">Transferase</keyword>
<feature type="binding site" evidence="10">
    <location>
        <begin position="178"/>
        <end position="180"/>
    </location>
    <ligand>
        <name>substrate</name>
    </ligand>
</feature>
<feature type="site" description="Important for catalytic activity; stabilizes the transition state when the phosphoryl donor is PPi" evidence="10">
    <location>
        <position position="131"/>
    </location>
</feature>
<dbReference type="InterPro" id="IPR011403">
    <property type="entry name" value="PPi-PFK_TM0289"/>
</dbReference>
<gene>
    <name evidence="10" type="primary">pfp</name>
    <name evidence="12" type="ORF">A2Y62_08565</name>
</gene>
<keyword evidence="8 10" id="KW-0324">Glycolysis</keyword>
<dbReference type="InterPro" id="IPR000023">
    <property type="entry name" value="Phosphofructokinase_dom"/>
</dbReference>
<evidence type="ECO:0000256" key="10">
    <source>
        <dbReference type="HAMAP-Rule" id="MF_01979"/>
    </source>
</evidence>
<organism evidence="12 13">
    <name type="scientific">Candidatus Fischerbacteria bacterium RBG_13_37_8</name>
    <dbReference type="NCBI Taxonomy" id="1817863"/>
    <lineage>
        <taxon>Bacteria</taxon>
        <taxon>Candidatus Fischeribacteriota</taxon>
    </lineage>
</organism>
<comment type="caution">
    <text evidence="12">The sequence shown here is derived from an EMBL/GenBank/DDBJ whole genome shotgun (WGS) entry which is preliminary data.</text>
</comment>
<evidence type="ECO:0000256" key="1">
    <source>
        <dbReference type="ARBA" id="ARBA00001946"/>
    </source>
</evidence>
<dbReference type="PANTHER" id="PTHR43650">
    <property type="entry name" value="PYROPHOSPHATE--FRUCTOSE 6-PHOSPHATE 1-PHOSPHOTRANSFERASE"/>
    <property type="match status" value="1"/>
</dbReference>
<evidence type="ECO:0000256" key="4">
    <source>
        <dbReference type="ARBA" id="ARBA00022679"/>
    </source>
</evidence>
<feature type="binding site" evidence="10">
    <location>
        <position position="240"/>
    </location>
    <ligand>
        <name>substrate</name>
    </ligand>
</feature>
<keyword evidence="6 10" id="KW-0418">Kinase</keyword>
<feature type="binding site" evidence="10">
    <location>
        <position position="12"/>
    </location>
    <ligand>
        <name>diphosphate</name>
        <dbReference type="ChEBI" id="CHEBI:33019"/>
    </ligand>
</feature>
<dbReference type="GO" id="GO:0047334">
    <property type="term" value="F:diphosphate-fructose-6-phosphate 1-phosphotransferase activity"/>
    <property type="evidence" value="ECO:0007669"/>
    <property type="project" value="UniProtKB-EC"/>
</dbReference>
<comment type="cofactor">
    <cofactor evidence="1 10">
        <name>Mg(2+)</name>
        <dbReference type="ChEBI" id="CHEBI:18420"/>
    </cofactor>
</comment>
<evidence type="ECO:0000256" key="7">
    <source>
        <dbReference type="ARBA" id="ARBA00022842"/>
    </source>
</evidence>
<dbReference type="UniPathway" id="UPA00109">
    <property type="reaction ID" value="UER00182"/>
</dbReference>
<sequence>MIRRLAVVVGGGPAPGINSVISSVTIEAINEGLEVLGIYEGFKWLSQNDLEHYKELSIDDVSRIHYAGGSIIGTSRDTPIDTAAKLENIAESLKALKVDYLVTIGGEGTGYLAYLLSTILQDKIKIAHVPKTIDNDLDLPENHPTFGFETARQVGTDLVRNIMEDARSTRRWYFAVTMGRLAGHLALGIAKASGATLAIIPEELEPYENPSLQLLIDIIEGSIIKRLAQGKEHGVAVLAEGITSKIDMKNFQFPAYYERDENGNVRLSEIPLGKLLKDPVMKSLKARGIDKRIIDIEIGYVLRSAPPIAFDIEYTRNLGYGAIKFLLSGESGAIIAFRGANLSPVYFDDVLDADKKGFRVRKVNLASESYKVAQNYMIRLDKNDFAEKSKLIPLAKAAHMNTDEFRERFYKVAIY</sequence>
<evidence type="ECO:0000313" key="12">
    <source>
        <dbReference type="EMBL" id="OGF58362.1"/>
    </source>
</evidence>
<evidence type="ECO:0000313" key="13">
    <source>
        <dbReference type="Proteomes" id="UP000178943"/>
    </source>
</evidence>
<dbReference type="PRINTS" id="PR00476">
    <property type="entry name" value="PHFRCTKINASE"/>
</dbReference>
<keyword evidence="3 10" id="KW-0963">Cytoplasm</keyword>